<organism evidence="1 2">
    <name type="scientific">Bacillus cereus</name>
    <dbReference type="NCBI Taxonomy" id="1396"/>
    <lineage>
        <taxon>Bacteria</taxon>
        <taxon>Bacillati</taxon>
        <taxon>Bacillota</taxon>
        <taxon>Bacilli</taxon>
        <taxon>Bacillales</taxon>
        <taxon>Bacillaceae</taxon>
        <taxon>Bacillus</taxon>
        <taxon>Bacillus cereus group</taxon>
    </lineage>
</organism>
<dbReference type="RefSeq" id="WP_098882407.1">
    <property type="nucleotide sequence ID" value="NZ_JARXKI010000001.1"/>
</dbReference>
<gene>
    <name evidence="1" type="ORF">COD19_03430</name>
</gene>
<reference evidence="1 2" key="1">
    <citation type="submission" date="2017-09" db="EMBL/GenBank/DDBJ databases">
        <title>Large-scale bioinformatics analysis of Bacillus genomes uncovers conserved roles of natural products in bacterial physiology.</title>
        <authorList>
            <consortium name="Agbiome Team Llc"/>
            <person name="Bleich R.M."/>
            <person name="Grubbs K.J."/>
            <person name="Santa Maria K.C."/>
            <person name="Allen S.E."/>
            <person name="Farag S."/>
            <person name="Shank E.A."/>
            <person name="Bowers A."/>
        </authorList>
    </citation>
    <scope>NUCLEOTIDE SEQUENCE [LARGE SCALE GENOMIC DNA]</scope>
    <source>
        <strain evidence="1 2">AFS040105</strain>
    </source>
</reference>
<proteinExistence type="predicted"/>
<accession>A0A2C1M3J4</accession>
<name>A0A2C1M3J4_BACCE</name>
<evidence type="ECO:0000313" key="2">
    <source>
        <dbReference type="Proteomes" id="UP000225766"/>
    </source>
</evidence>
<protein>
    <submittedName>
        <fullName evidence="1">Uncharacterized protein</fullName>
    </submittedName>
</protein>
<comment type="caution">
    <text evidence="1">The sequence shown here is derived from an EMBL/GenBank/DDBJ whole genome shotgun (WGS) entry which is preliminary data.</text>
</comment>
<sequence>MNKKQDCECRENISIRDMREVLYNFRNSPGNIQFINRSNSVLNFSNVSCGSVTANLPNDGGQLDFAICFIFSYRPLVNSSTCVPSTCIPPTCNNCRCIVDSCIISIRKRLKLHKENNQLLNVYSVGLQSITRVKVIDVWDGVAVFKEPGVEDVIFVSLLLIERLEPTV</sequence>
<evidence type="ECO:0000313" key="1">
    <source>
        <dbReference type="EMBL" id="PGU05283.1"/>
    </source>
</evidence>
<dbReference type="AlphaFoldDB" id="A0A2C1M3J4"/>
<dbReference type="EMBL" id="NUMG01000004">
    <property type="protein sequence ID" value="PGU05283.1"/>
    <property type="molecule type" value="Genomic_DNA"/>
</dbReference>
<dbReference type="Proteomes" id="UP000225766">
    <property type="component" value="Unassembled WGS sequence"/>
</dbReference>